<dbReference type="Proteomes" id="UP001152797">
    <property type="component" value="Unassembled WGS sequence"/>
</dbReference>
<evidence type="ECO:0000259" key="3">
    <source>
        <dbReference type="PROSITE" id="PS50222"/>
    </source>
</evidence>
<keyword evidence="7" id="KW-1185">Reference proteome</keyword>
<sequence length="456" mass="48741">VSAASSTAPARPVPAASRIGLVGPAWTRGEMERPAGTQDMGTYKTLVYTPEQQERLGVDANGNPAAKTAEEVPVAAKASSPAPMPAAPAGRPGNPGRIGLAGPAWTRGEMERPAGTKDMGGWKALVYTPEQQERLGVDQDGKPVTKPVEEKPVKAGSKGPQPITAEYAAALLNSDKLLSDMCKKYFRKYDSNKDAFLESEEIVTLCQDLHSGLGIDLTDKDIEESMKPYSGGKEAGLKEEDFSSWFAQILQDTVKKSQVSNGKATEQPAELTELTVKSLNGGETTLNVEGSSAVAELAKRAAALLDLPVAKTKIACGGEVLDEMTSIASAKLDASSDLTAVVMNSIKVRRHVYQGRGGAPPYRGFHLVATDEVELEPGKKLGEQWTKMVPEDGYPGPSGYQVFPFAFQSTPSFKVPEKWEGGMNEVKVEQDIFPEDVFGVDGEVELAVLLPMRGMD</sequence>
<evidence type="ECO:0000313" key="6">
    <source>
        <dbReference type="EMBL" id="CAL4768198.1"/>
    </source>
</evidence>
<name>A0A9P1FM27_9DINO</name>
<evidence type="ECO:0000313" key="5">
    <source>
        <dbReference type="EMBL" id="CAL1134261.1"/>
    </source>
</evidence>
<dbReference type="PROSITE" id="PS50222">
    <property type="entry name" value="EF_HAND_2"/>
    <property type="match status" value="1"/>
</dbReference>
<dbReference type="OrthoDB" id="437237at2759"/>
<feature type="non-terminal residue" evidence="4">
    <location>
        <position position="1"/>
    </location>
</feature>
<reference evidence="4" key="1">
    <citation type="submission" date="2022-10" db="EMBL/GenBank/DDBJ databases">
        <authorList>
            <person name="Chen Y."/>
            <person name="Dougan E. K."/>
            <person name="Chan C."/>
            <person name="Rhodes N."/>
            <person name="Thang M."/>
        </authorList>
    </citation>
    <scope>NUCLEOTIDE SEQUENCE</scope>
</reference>
<protein>
    <submittedName>
        <fullName evidence="6">Ubiquitin-like domain-containing protein</fullName>
    </submittedName>
</protein>
<dbReference type="CDD" id="cd17039">
    <property type="entry name" value="Ubl_ubiquitin_like"/>
    <property type="match status" value="1"/>
</dbReference>
<dbReference type="GO" id="GO:0005509">
    <property type="term" value="F:calcium ion binding"/>
    <property type="evidence" value="ECO:0007669"/>
    <property type="project" value="InterPro"/>
</dbReference>
<dbReference type="EMBL" id="CAMXCT030000593">
    <property type="protein sequence ID" value="CAL4768198.1"/>
    <property type="molecule type" value="Genomic_DNA"/>
</dbReference>
<evidence type="ECO:0000313" key="4">
    <source>
        <dbReference type="EMBL" id="CAI3980886.1"/>
    </source>
</evidence>
<dbReference type="EMBL" id="CAMXCT020000593">
    <property type="protein sequence ID" value="CAL1134261.1"/>
    <property type="molecule type" value="Genomic_DNA"/>
</dbReference>
<feature type="domain" description="EF-hand" evidence="3">
    <location>
        <begin position="177"/>
        <end position="212"/>
    </location>
</feature>
<dbReference type="InterPro" id="IPR029071">
    <property type="entry name" value="Ubiquitin-like_domsf"/>
</dbReference>
<feature type="region of interest" description="Disordered" evidence="1">
    <location>
        <begin position="129"/>
        <end position="160"/>
    </location>
</feature>
<feature type="compositionally biased region" description="Basic and acidic residues" evidence="1">
    <location>
        <begin position="131"/>
        <end position="153"/>
    </location>
</feature>
<evidence type="ECO:0000256" key="1">
    <source>
        <dbReference type="SAM" id="MobiDB-lite"/>
    </source>
</evidence>
<reference evidence="5" key="2">
    <citation type="submission" date="2024-04" db="EMBL/GenBank/DDBJ databases">
        <authorList>
            <person name="Chen Y."/>
            <person name="Shah S."/>
            <person name="Dougan E. K."/>
            <person name="Thang M."/>
            <person name="Chan C."/>
        </authorList>
    </citation>
    <scope>NUCLEOTIDE SEQUENCE [LARGE SCALE GENOMIC DNA]</scope>
</reference>
<proteinExistence type="predicted"/>
<dbReference type="Gene3D" id="1.10.238.10">
    <property type="entry name" value="EF-hand"/>
    <property type="match status" value="1"/>
</dbReference>
<dbReference type="InterPro" id="IPR011992">
    <property type="entry name" value="EF-hand-dom_pair"/>
</dbReference>
<dbReference type="InterPro" id="IPR000626">
    <property type="entry name" value="Ubiquitin-like_dom"/>
</dbReference>
<dbReference type="PROSITE" id="PS50053">
    <property type="entry name" value="UBIQUITIN_2"/>
    <property type="match status" value="1"/>
</dbReference>
<evidence type="ECO:0000259" key="2">
    <source>
        <dbReference type="PROSITE" id="PS50053"/>
    </source>
</evidence>
<dbReference type="InterPro" id="IPR002048">
    <property type="entry name" value="EF_hand_dom"/>
</dbReference>
<accession>A0A9P1FM27</accession>
<feature type="domain" description="Ubiquitin-like" evidence="2">
    <location>
        <begin position="272"/>
        <end position="342"/>
    </location>
</feature>
<evidence type="ECO:0000313" key="7">
    <source>
        <dbReference type="Proteomes" id="UP001152797"/>
    </source>
</evidence>
<dbReference type="Gene3D" id="3.10.20.90">
    <property type="entry name" value="Phosphatidylinositol 3-kinase Catalytic Subunit, Chain A, domain 1"/>
    <property type="match status" value="1"/>
</dbReference>
<dbReference type="SUPFAM" id="SSF47473">
    <property type="entry name" value="EF-hand"/>
    <property type="match status" value="1"/>
</dbReference>
<comment type="caution">
    <text evidence="4">The sequence shown here is derived from an EMBL/GenBank/DDBJ whole genome shotgun (WGS) entry which is preliminary data.</text>
</comment>
<organism evidence="4">
    <name type="scientific">Cladocopium goreaui</name>
    <dbReference type="NCBI Taxonomy" id="2562237"/>
    <lineage>
        <taxon>Eukaryota</taxon>
        <taxon>Sar</taxon>
        <taxon>Alveolata</taxon>
        <taxon>Dinophyceae</taxon>
        <taxon>Suessiales</taxon>
        <taxon>Symbiodiniaceae</taxon>
        <taxon>Cladocopium</taxon>
    </lineage>
</organism>
<dbReference type="EMBL" id="CAMXCT010000593">
    <property type="protein sequence ID" value="CAI3980886.1"/>
    <property type="molecule type" value="Genomic_DNA"/>
</dbReference>
<dbReference type="SUPFAM" id="SSF54236">
    <property type="entry name" value="Ubiquitin-like"/>
    <property type="match status" value="1"/>
</dbReference>
<dbReference type="AlphaFoldDB" id="A0A9P1FM27"/>
<gene>
    <name evidence="4" type="ORF">C1SCF055_LOCUS8734</name>
</gene>